<dbReference type="EMBL" id="JACKSJ010000017">
    <property type="protein sequence ID" value="MCV7168648.1"/>
    <property type="molecule type" value="Genomic_DNA"/>
</dbReference>
<reference evidence="5" key="1">
    <citation type="submission" date="2020-07" db="EMBL/GenBank/DDBJ databases">
        <authorList>
            <person name="Pettersson B.M.F."/>
            <person name="Behra P.R.K."/>
            <person name="Ramesh M."/>
            <person name="Das S."/>
            <person name="Dasgupta S."/>
            <person name="Kirsebom L.A."/>
        </authorList>
    </citation>
    <scope>NUCLEOTIDE SEQUENCE</scope>
    <source>
        <strain evidence="5">DSM 44615</strain>
    </source>
</reference>
<keyword evidence="5" id="KW-0560">Oxidoreductase</keyword>
<keyword evidence="2" id="KW-0285">Flavoprotein</keyword>
<keyword evidence="6" id="KW-1185">Reference proteome</keyword>
<evidence type="ECO:0000259" key="4">
    <source>
        <dbReference type="Pfam" id="PF01494"/>
    </source>
</evidence>
<dbReference type="GO" id="GO:0071949">
    <property type="term" value="F:FAD binding"/>
    <property type="evidence" value="ECO:0007669"/>
    <property type="project" value="InterPro"/>
</dbReference>
<keyword evidence="5" id="KW-0503">Monooxygenase</keyword>
<comment type="cofactor">
    <cofactor evidence="1">
        <name>FAD</name>
        <dbReference type="ChEBI" id="CHEBI:57692"/>
    </cofactor>
</comment>
<dbReference type="SUPFAM" id="SSF51905">
    <property type="entry name" value="FAD/NAD(P)-binding domain"/>
    <property type="match status" value="1"/>
</dbReference>
<evidence type="ECO:0000256" key="2">
    <source>
        <dbReference type="ARBA" id="ARBA00022630"/>
    </source>
</evidence>
<dbReference type="PANTHER" id="PTHR43004">
    <property type="entry name" value="TRK SYSTEM POTASSIUM UPTAKE PROTEIN"/>
    <property type="match status" value="1"/>
</dbReference>
<dbReference type="Gene3D" id="3.30.70.2450">
    <property type="match status" value="1"/>
</dbReference>
<evidence type="ECO:0000256" key="1">
    <source>
        <dbReference type="ARBA" id="ARBA00001974"/>
    </source>
</evidence>
<dbReference type="Gene3D" id="3.40.30.120">
    <property type="match status" value="1"/>
</dbReference>
<organism evidence="5 6">
    <name type="scientific">[Mycobacterium] manitobense</name>
    <dbReference type="NCBI Taxonomy" id="190147"/>
    <lineage>
        <taxon>Bacteria</taxon>
        <taxon>Bacillati</taxon>
        <taxon>Actinomycetota</taxon>
        <taxon>Actinomycetes</taxon>
        <taxon>Mycobacteriales</taxon>
        <taxon>Mycobacteriaceae</taxon>
        <taxon>Mycolicibacterium</taxon>
    </lineage>
</organism>
<dbReference type="Proteomes" id="UP001140293">
    <property type="component" value="Unassembled WGS sequence"/>
</dbReference>
<dbReference type="InterPro" id="IPR002938">
    <property type="entry name" value="FAD-bd"/>
</dbReference>
<protein>
    <submittedName>
        <fullName evidence="5">FAD-dependent monooxygenase</fullName>
    </submittedName>
</protein>
<gene>
    <name evidence="5" type="ORF">H7I41_01800</name>
</gene>
<dbReference type="PANTHER" id="PTHR43004:SF19">
    <property type="entry name" value="BINDING MONOOXYGENASE, PUTATIVE (JCVI)-RELATED"/>
    <property type="match status" value="1"/>
</dbReference>
<keyword evidence="3" id="KW-0274">FAD</keyword>
<dbReference type="InterPro" id="IPR050641">
    <property type="entry name" value="RIFMO-like"/>
</dbReference>
<dbReference type="InterPro" id="IPR036188">
    <property type="entry name" value="FAD/NAD-bd_sf"/>
</dbReference>
<dbReference type="Pfam" id="PF01494">
    <property type="entry name" value="FAD_binding_3"/>
    <property type="match status" value="1"/>
</dbReference>
<proteinExistence type="predicted"/>
<dbReference type="Gene3D" id="3.50.50.60">
    <property type="entry name" value="FAD/NAD(P)-binding domain"/>
    <property type="match status" value="1"/>
</dbReference>
<comment type="caution">
    <text evidence="5">The sequence shown here is derived from an EMBL/GenBank/DDBJ whole genome shotgun (WGS) entry which is preliminary data.</text>
</comment>
<evidence type="ECO:0000256" key="3">
    <source>
        <dbReference type="ARBA" id="ARBA00022827"/>
    </source>
</evidence>
<accession>A0A9X3BSJ4</accession>
<dbReference type="GO" id="GO:0016709">
    <property type="term" value="F:oxidoreductase activity, acting on paired donors, with incorporation or reduction of molecular oxygen, NAD(P)H as one donor, and incorporation of one atom of oxygen"/>
    <property type="evidence" value="ECO:0007669"/>
    <property type="project" value="UniProtKB-ARBA"/>
</dbReference>
<evidence type="ECO:0000313" key="6">
    <source>
        <dbReference type="Proteomes" id="UP001140293"/>
    </source>
</evidence>
<sequence length="565" mass="59475">MPGVHALFGRSLIAHGRSISAAYALAVHTANVTEVLIAGAGPVGLTAAVELARRGVACRIVDPLPDPPQYAKAVGVQPRTLEVFESMGILRHVLDAGTEMRGQIVYVNGEKVTQLDLTLPGDIPFAFLCIPQYATERILREEANRRGVEVQRGVRLTAFTQDADGVSATLAGQDGESTVRAAYLVGADGAHSVVRKGLGLTFEGAAFDEQYMLGDVEVDWSQPPGYAIRAMHQTDGTTDDLLVCIPLPGRNRYRMSMLVPDELAAAPADGVAHGFEGGRRPEVGHLQAVLDRLAPEPATARNLRWSSVFRISHRIVDAYGRGRVFVAGDAAHIHPPTGAQGMNTGIQDAYNLAWKLALAVAGDAAGGLLDSYDAERRPVGDEVVGRTVRSARQGIGADSPDASRTVLREGQLLIDYADSPIVAAGGAVTSSAVGAGRRAPDAARLRRAVVAGPVRLFTLFGADHTLLCYADGDAGDDEVAAFEAAADAAVRAAHGRLDVYVVAAPTADVDATVLPLLRDDDGDFARSYSTAGTSVFVVRPDGYLGYACHGIDARALLAYLGNTFG</sequence>
<name>A0A9X3BSJ4_9MYCO</name>
<evidence type="ECO:0000313" key="5">
    <source>
        <dbReference type="EMBL" id="MCV7168648.1"/>
    </source>
</evidence>
<feature type="domain" description="FAD-binding" evidence="4">
    <location>
        <begin position="33"/>
        <end position="386"/>
    </location>
</feature>
<dbReference type="PRINTS" id="PR00420">
    <property type="entry name" value="RNGMNOXGNASE"/>
</dbReference>
<dbReference type="AlphaFoldDB" id="A0A9X3BSJ4"/>
<reference evidence="5" key="2">
    <citation type="journal article" date="2022" name="BMC Genomics">
        <title>Comparative genome analysis of mycobacteria focusing on tRNA and non-coding RNA.</title>
        <authorList>
            <person name="Behra P.R.K."/>
            <person name="Pettersson B.M.F."/>
            <person name="Ramesh M."/>
            <person name="Das S."/>
            <person name="Dasgupta S."/>
            <person name="Kirsebom L.A."/>
        </authorList>
    </citation>
    <scope>NUCLEOTIDE SEQUENCE</scope>
    <source>
        <strain evidence="5">DSM 44615</strain>
    </source>
</reference>